<evidence type="ECO:0000256" key="2">
    <source>
        <dbReference type="SAM" id="Coils"/>
    </source>
</evidence>
<dbReference type="InterPro" id="IPR010310">
    <property type="entry name" value="T7SS_ESAT-6-like"/>
</dbReference>
<sequence length="95" mass="10885">MALIQLTTEELRTSAQKYTNGAEEVREVLRTLSNEQEIIRENWKGAAFQSFDQQFTELSPKIEEFAALLDAINAQLYKVAEIVEQNDQELASQIH</sequence>
<dbReference type="Proteomes" id="UP000193929">
    <property type="component" value="Unassembled WGS sequence"/>
</dbReference>
<accession>A0A081QRV0</accession>
<dbReference type="Proteomes" id="UP000193234">
    <property type="component" value="Unassembled WGS sequence"/>
</dbReference>
<evidence type="ECO:0000313" key="6">
    <source>
        <dbReference type="EMBL" id="ORO97323.1"/>
    </source>
</evidence>
<evidence type="ECO:0000313" key="4">
    <source>
        <dbReference type="EMBL" id="KEQ45673.1"/>
    </source>
</evidence>
<evidence type="ECO:0000313" key="8">
    <source>
        <dbReference type="EMBL" id="RSI88629.1"/>
    </source>
</evidence>
<evidence type="ECO:0000313" key="10">
    <source>
        <dbReference type="Proteomes" id="UP000028093"/>
    </source>
</evidence>
<dbReference type="PATRIC" id="fig|28037.93.peg.496"/>
<evidence type="ECO:0000313" key="7">
    <source>
        <dbReference type="EMBL" id="ORP06112.1"/>
    </source>
</evidence>
<comment type="caution">
    <text evidence="4">The sequence shown here is derived from an EMBL/GenBank/DDBJ whole genome shotgun (WGS) entry which is preliminary data.</text>
</comment>
<dbReference type="NCBIfam" id="TIGR03930">
    <property type="entry name" value="WXG100_ESAT6"/>
    <property type="match status" value="1"/>
</dbReference>
<dbReference type="Proteomes" id="UP000278063">
    <property type="component" value="Unassembled WGS sequence"/>
</dbReference>
<reference evidence="5" key="3">
    <citation type="submission" date="2017-04" db="EMBL/GenBank/DDBJ databases">
        <authorList>
            <person name="Afonso C.L."/>
            <person name="Miller P.J."/>
            <person name="Scott M.A."/>
            <person name="Spackman E."/>
            <person name="Goraichik I."/>
            <person name="Dimitrov K.M."/>
            <person name="Suarez D.L."/>
            <person name="Swayne D.E."/>
        </authorList>
    </citation>
    <scope>NUCLEOTIDE SEQUENCE</scope>
    <source>
        <strain evidence="7">B_009152_10</strain>
        <strain evidence="6">RH_12363_08</strain>
        <strain evidence="5">RH_50275_09</strain>
    </source>
</reference>
<dbReference type="RefSeq" id="WP_020902061.1">
    <property type="nucleotide sequence ID" value="NZ_CAMHZL010000006.1"/>
</dbReference>
<dbReference type="Proteomes" id="UP000028093">
    <property type="component" value="Unassembled WGS sequence"/>
</dbReference>
<protein>
    <recommendedName>
        <fullName evidence="1">ESAT-6-like protein</fullName>
    </recommendedName>
</protein>
<dbReference type="EMBL" id="NCVN01000081">
    <property type="protein sequence ID" value="ORP06112.1"/>
    <property type="molecule type" value="Genomic_DNA"/>
</dbReference>
<evidence type="ECO:0000313" key="13">
    <source>
        <dbReference type="Proteomes" id="UP000193929"/>
    </source>
</evidence>
<dbReference type="SUPFAM" id="SSF140453">
    <property type="entry name" value="EsxAB dimer-like"/>
    <property type="match status" value="1"/>
</dbReference>
<dbReference type="EMBL" id="NCVJ01000021">
    <property type="protein sequence ID" value="ORO97323.1"/>
    <property type="molecule type" value="Genomic_DNA"/>
</dbReference>
<evidence type="ECO:0000313" key="9">
    <source>
        <dbReference type="Proteomes" id="UP000028089"/>
    </source>
</evidence>
<reference evidence="8 14" key="4">
    <citation type="submission" date="2018-11" db="EMBL/GenBank/DDBJ databases">
        <title>Species Designations Belie Phenotypic and Genotypic Heterogeneity in Oral Streptococci.</title>
        <authorList>
            <person name="Velsko I."/>
        </authorList>
    </citation>
    <scope>NUCLEOTIDE SEQUENCE [LARGE SCALE GENOMIC DNA]</scope>
    <source>
        <strain evidence="8 14">KLC01</strain>
    </source>
</reference>
<organism evidence="4 9">
    <name type="scientific">Streptococcus mitis</name>
    <dbReference type="NCBI Taxonomy" id="28037"/>
    <lineage>
        <taxon>Bacteria</taxon>
        <taxon>Bacillati</taxon>
        <taxon>Bacillota</taxon>
        <taxon>Bacilli</taxon>
        <taxon>Lactobacillales</taxon>
        <taxon>Streptococcaceae</taxon>
        <taxon>Streptococcus</taxon>
        <taxon>Streptococcus mitis group</taxon>
    </lineage>
</organism>
<dbReference type="Proteomes" id="UP000028089">
    <property type="component" value="Unassembled WGS sequence"/>
</dbReference>
<dbReference type="Proteomes" id="UP000193206">
    <property type="component" value="Unassembled WGS sequence"/>
</dbReference>
<name>A0A081QRV0_STRMT</name>
<dbReference type="AlphaFoldDB" id="A0A081QRV0"/>
<keyword evidence="2" id="KW-0175">Coiled coil</keyword>
<dbReference type="Gene3D" id="1.10.287.1060">
    <property type="entry name" value="ESAT-6-like"/>
    <property type="match status" value="1"/>
</dbReference>
<reference evidence="11 12" key="2">
    <citation type="journal article" date="2016" name="Eur. J. Clin. Microbiol. Infect. Dis.">
        <title>Whole genome sequencing as a tool for phylogenetic analysis of clinical strains of Mitis group streptococci.</title>
        <authorList>
            <person name="Rasmussen L.H."/>
            <person name="Dargis R."/>
            <person name="Hojholt K."/>
            <person name="Christensen J.J."/>
            <person name="Skovgaard O."/>
            <person name="Justesen U.S."/>
            <person name="Rosenvinge F.S."/>
            <person name="Moser C."/>
            <person name="Lukjancenko O."/>
            <person name="Rasmussen S."/>
            <person name="Nielsen X.C."/>
        </authorList>
    </citation>
    <scope>NUCLEOTIDE SEQUENCE [LARGE SCALE GENOMIC DNA]</scope>
    <source>
        <strain evidence="7 11">B_009152_10</strain>
        <strain evidence="6 12">RH_12363_08</strain>
        <strain evidence="5 13">RH_50275_09</strain>
    </source>
</reference>
<proteinExistence type="inferred from homology"/>
<evidence type="ECO:0000313" key="3">
    <source>
        <dbReference type="EMBL" id="KEQ32438.1"/>
    </source>
</evidence>
<feature type="coiled-coil region" evidence="2">
    <location>
        <begin position="15"/>
        <end position="42"/>
    </location>
</feature>
<comment type="similarity">
    <text evidence="1">Belongs to the WXG100 family.</text>
</comment>
<dbReference type="Pfam" id="PF06013">
    <property type="entry name" value="WXG100"/>
    <property type="match status" value="1"/>
</dbReference>
<dbReference type="EMBL" id="RJNW01000001">
    <property type="protein sequence ID" value="RSI88629.1"/>
    <property type="molecule type" value="Genomic_DNA"/>
</dbReference>
<evidence type="ECO:0000313" key="14">
    <source>
        <dbReference type="Proteomes" id="UP000278063"/>
    </source>
</evidence>
<gene>
    <name evidence="3" type="primary">esxA</name>
    <name evidence="7" type="ORF">B7692_08500</name>
    <name evidence="6" type="ORF">B7696_07535</name>
    <name evidence="5" type="ORF">B7700_09725</name>
    <name evidence="8" type="ORF">D8849_02870</name>
    <name evidence="3" type="ORF">SK1126_1400</name>
    <name evidence="4" type="ORF">SK578_0517</name>
</gene>
<evidence type="ECO:0000313" key="11">
    <source>
        <dbReference type="Proteomes" id="UP000193206"/>
    </source>
</evidence>
<evidence type="ECO:0000313" key="12">
    <source>
        <dbReference type="Proteomes" id="UP000193234"/>
    </source>
</evidence>
<dbReference type="EMBL" id="NCVF01000026">
    <property type="protein sequence ID" value="ORO91705.1"/>
    <property type="molecule type" value="Genomic_DNA"/>
</dbReference>
<evidence type="ECO:0000313" key="5">
    <source>
        <dbReference type="EMBL" id="ORO91705.1"/>
    </source>
</evidence>
<dbReference type="InterPro" id="IPR036689">
    <property type="entry name" value="ESAT-6-like_sf"/>
</dbReference>
<reference evidence="9 10" key="1">
    <citation type="submission" date="2014-05" db="EMBL/GenBank/DDBJ databases">
        <authorList>
            <person name="Daugherty S.C."/>
            <person name="Tallon L.J."/>
            <person name="Sadzewicz L."/>
            <person name="Kilian M."/>
            <person name="Tettelin H."/>
        </authorList>
    </citation>
    <scope>NUCLEOTIDE SEQUENCE [LARGE SCALE GENOMIC DNA]</scope>
    <source>
        <strain evidence="3 10">SK1126</strain>
        <strain evidence="4 9">SK578</strain>
    </source>
</reference>
<dbReference type="EMBL" id="JPFT01000006">
    <property type="protein sequence ID" value="KEQ32438.1"/>
    <property type="molecule type" value="Genomic_DNA"/>
</dbReference>
<dbReference type="EMBL" id="JPFY01000012">
    <property type="protein sequence ID" value="KEQ45673.1"/>
    <property type="molecule type" value="Genomic_DNA"/>
</dbReference>
<evidence type="ECO:0000256" key="1">
    <source>
        <dbReference type="RuleBase" id="RU362001"/>
    </source>
</evidence>